<proteinExistence type="inferred from homology"/>
<gene>
    <name evidence="3" type="ORF">ACH5RR_017948</name>
</gene>
<dbReference type="PANTHER" id="PTHR42820:SF21">
    <property type="entry name" value="SHORT-CHAIN DEHYDROGENASE REDUCTASE 3B-LIKE"/>
    <property type="match status" value="1"/>
</dbReference>
<reference evidence="3 4" key="1">
    <citation type="submission" date="2024-11" db="EMBL/GenBank/DDBJ databases">
        <title>A near-complete genome assembly of Cinchona calisaya.</title>
        <authorList>
            <person name="Lian D.C."/>
            <person name="Zhao X.W."/>
            <person name="Wei L."/>
        </authorList>
    </citation>
    <scope>NUCLEOTIDE SEQUENCE [LARGE SCALE GENOMIC DNA]</scope>
    <source>
        <tissue evidence="3">Nenye</tissue>
    </source>
</reference>
<dbReference type="PRINTS" id="PR01397">
    <property type="entry name" value="DHBDHDRGNASE"/>
</dbReference>
<name>A0ABD2ZKZ4_9GENT</name>
<protein>
    <submittedName>
        <fullName evidence="3">Uncharacterized protein</fullName>
    </submittedName>
</protein>
<evidence type="ECO:0000256" key="1">
    <source>
        <dbReference type="ARBA" id="ARBA00006484"/>
    </source>
</evidence>
<evidence type="ECO:0000313" key="4">
    <source>
        <dbReference type="Proteomes" id="UP001630127"/>
    </source>
</evidence>
<keyword evidence="2" id="KW-0520">NAD</keyword>
<evidence type="ECO:0000313" key="3">
    <source>
        <dbReference type="EMBL" id="KAL3519799.1"/>
    </source>
</evidence>
<dbReference type="Proteomes" id="UP001630127">
    <property type="component" value="Unassembled WGS sequence"/>
</dbReference>
<dbReference type="PANTHER" id="PTHR42820">
    <property type="entry name" value="SHORT-CHAIN DEHYDROGENASE REDUCTASE"/>
    <property type="match status" value="1"/>
</dbReference>
<comment type="caution">
    <text evidence="3">The sequence shown here is derived from an EMBL/GenBank/DDBJ whole genome shotgun (WGS) entry which is preliminary data.</text>
</comment>
<dbReference type="InterPro" id="IPR002347">
    <property type="entry name" value="SDR_fam"/>
</dbReference>
<organism evidence="3 4">
    <name type="scientific">Cinchona calisaya</name>
    <dbReference type="NCBI Taxonomy" id="153742"/>
    <lineage>
        <taxon>Eukaryota</taxon>
        <taxon>Viridiplantae</taxon>
        <taxon>Streptophyta</taxon>
        <taxon>Embryophyta</taxon>
        <taxon>Tracheophyta</taxon>
        <taxon>Spermatophyta</taxon>
        <taxon>Magnoliopsida</taxon>
        <taxon>eudicotyledons</taxon>
        <taxon>Gunneridae</taxon>
        <taxon>Pentapetalae</taxon>
        <taxon>asterids</taxon>
        <taxon>lamiids</taxon>
        <taxon>Gentianales</taxon>
        <taxon>Rubiaceae</taxon>
        <taxon>Cinchonoideae</taxon>
        <taxon>Cinchoneae</taxon>
        <taxon>Cinchona</taxon>
    </lineage>
</organism>
<comment type="similarity">
    <text evidence="1">Belongs to the short-chain dehydrogenases/reductases (SDR) family.</text>
</comment>
<sequence length="103" mass="10911">MSKHAVLGLVRCASKGLGEYGIRVNCVSPGPVATPLTCDAFQMSAEDVERSFEADFAIKKSGFLKAKNVADAVLFLASDDAQFITGHNLAVDAGYVPSNTLKF</sequence>
<dbReference type="InterPro" id="IPR036291">
    <property type="entry name" value="NAD(P)-bd_dom_sf"/>
</dbReference>
<dbReference type="Pfam" id="PF13561">
    <property type="entry name" value="adh_short_C2"/>
    <property type="match status" value="1"/>
</dbReference>
<evidence type="ECO:0000256" key="2">
    <source>
        <dbReference type="ARBA" id="ARBA00023027"/>
    </source>
</evidence>
<dbReference type="EMBL" id="JBJUIK010000008">
    <property type="protein sequence ID" value="KAL3519799.1"/>
    <property type="molecule type" value="Genomic_DNA"/>
</dbReference>
<accession>A0ABD2ZKZ4</accession>
<dbReference type="InterPro" id="IPR003560">
    <property type="entry name" value="DHB_DH"/>
</dbReference>
<dbReference type="Gene3D" id="3.40.50.720">
    <property type="entry name" value="NAD(P)-binding Rossmann-like Domain"/>
    <property type="match status" value="1"/>
</dbReference>
<dbReference type="SUPFAM" id="SSF51735">
    <property type="entry name" value="NAD(P)-binding Rossmann-fold domains"/>
    <property type="match status" value="1"/>
</dbReference>
<dbReference type="AlphaFoldDB" id="A0ABD2ZKZ4"/>
<keyword evidence="4" id="KW-1185">Reference proteome</keyword>